<protein>
    <submittedName>
        <fullName evidence="2">Uncharacterized protein</fullName>
    </submittedName>
</protein>
<reference evidence="2 3" key="1">
    <citation type="submission" date="2021-06" db="EMBL/GenBank/DDBJ databases">
        <authorList>
            <person name="Palmer J.M."/>
        </authorList>
    </citation>
    <scope>NUCLEOTIDE SEQUENCE [LARGE SCALE GENOMIC DNA]</scope>
    <source>
        <strain evidence="2 3">AS_MEX2019</strain>
        <tissue evidence="2">Muscle</tissue>
    </source>
</reference>
<keyword evidence="3" id="KW-1185">Reference proteome</keyword>
<evidence type="ECO:0000313" key="2">
    <source>
        <dbReference type="EMBL" id="MEQ2284883.1"/>
    </source>
</evidence>
<gene>
    <name evidence="2" type="ORF">AMECASPLE_026137</name>
</gene>
<comment type="caution">
    <text evidence="2">The sequence shown here is derived from an EMBL/GenBank/DDBJ whole genome shotgun (WGS) entry which is preliminary data.</text>
</comment>
<evidence type="ECO:0000313" key="3">
    <source>
        <dbReference type="Proteomes" id="UP001469553"/>
    </source>
</evidence>
<dbReference type="Proteomes" id="UP001469553">
    <property type="component" value="Unassembled WGS sequence"/>
</dbReference>
<feature type="transmembrane region" description="Helical" evidence="1">
    <location>
        <begin position="44"/>
        <end position="69"/>
    </location>
</feature>
<organism evidence="2 3">
    <name type="scientific">Ameca splendens</name>
    <dbReference type="NCBI Taxonomy" id="208324"/>
    <lineage>
        <taxon>Eukaryota</taxon>
        <taxon>Metazoa</taxon>
        <taxon>Chordata</taxon>
        <taxon>Craniata</taxon>
        <taxon>Vertebrata</taxon>
        <taxon>Euteleostomi</taxon>
        <taxon>Actinopterygii</taxon>
        <taxon>Neopterygii</taxon>
        <taxon>Teleostei</taxon>
        <taxon>Neoteleostei</taxon>
        <taxon>Acanthomorphata</taxon>
        <taxon>Ovalentaria</taxon>
        <taxon>Atherinomorphae</taxon>
        <taxon>Cyprinodontiformes</taxon>
        <taxon>Goodeidae</taxon>
        <taxon>Ameca</taxon>
    </lineage>
</organism>
<feature type="transmembrane region" description="Helical" evidence="1">
    <location>
        <begin position="81"/>
        <end position="109"/>
    </location>
</feature>
<accession>A0ABV0XTZ3</accession>
<evidence type="ECO:0000256" key="1">
    <source>
        <dbReference type="SAM" id="Phobius"/>
    </source>
</evidence>
<feature type="transmembrane region" description="Helical" evidence="1">
    <location>
        <begin position="12"/>
        <end position="32"/>
    </location>
</feature>
<keyword evidence="1" id="KW-1133">Transmembrane helix</keyword>
<keyword evidence="1" id="KW-0812">Transmembrane</keyword>
<dbReference type="EMBL" id="JAHRIP010012045">
    <property type="protein sequence ID" value="MEQ2284883.1"/>
    <property type="molecule type" value="Genomic_DNA"/>
</dbReference>
<name>A0ABV0XTZ3_9TELE</name>
<keyword evidence="1" id="KW-0472">Membrane</keyword>
<sequence length="147" mass="17067">MGKKLWKNILHLNGPSFLFVSFFFFLHSNPVFPFFPPSLCPSLLFSYLPCLISSFLMPFLVCHYLFFLVSDSFSFLFLPSFLFCLPVISFVFLPFSPFSLISIFLSSLLSYHLPFSCLCVPPFFPPTPSFPFFFFSQFFFPCAQLFP</sequence>
<proteinExistence type="predicted"/>